<dbReference type="AlphaFoldDB" id="A0A917UV04"/>
<organism evidence="1 2">
    <name type="scientific">Deinococcus aquiradiocola</name>
    <dbReference type="NCBI Taxonomy" id="393059"/>
    <lineage>
        <taxon>Bacteria</taxon>
        <taxon>Thermotogati</taxon>
        <taxon>Deinococcota</taxon>
        <taxon>Deinococci</taxon>
        <taxon>Deinococcales</taxon>
        <taxon>Deinococcaceae</taxon>
        <taxon>Deinococcus</taxon>
    </lineage>
</organism>
<sequence length="523" mass="57294">MSSLPSELLDVFRTGWARMWAEHPDGLPSDVFDATKEALIADFVATLQGRPAQVIPTLQLAAREGTAEYAVGYDFPMLLLGALTRVDHDGHVLIDVADDREQPWFLRRVAIQALGTRTRPELIALFRRVLRDNENEGEVRTAALFALVEQGDVESLDIIRSLSVRGEPWISAANPLLEARGRLGDLTATRDLISLTSDPWQHHFMAGRRGLAALEAQVGGLAPMVRALQAAPQARAPRSLWGRVPHPGTSPLVDRLHALATADPMDAVRNWATMRLAELEPSHTAEVLLEALRDPDWWVLKNASDALSTLKPAPVEALHARVGNPELALDERRWAARTLLLLGESPDLHVIPDMQVTLPAVVPLEVRSAIVRSYAPGAEAGSDVRWLIEGLTLPHRDHEAMKALRAEHEQVVQALRTHGIEVGEAIDAGEWHSQGGGTYVVLPSEGGDLSLSTLGRFGAEHTWGGDGVHPATMINRIRAALASVGWEWVDDDILSVTVPGLNVYYFGAREPLSVGELLFYWQD</sequence>
<dbReference type="RefSeq" id="WP_188964517.1">
    <property type="nucleotide sequence ID" value="NZ_BMOE01000017.1"/>
</dbReference>
<dbReference type="Proteomes" id="UP000635726">
    <property type="component" value="Unassembled WGS sequence"/>
</dbReference>
<reference evidence="1" key="2">
    <citation type="submission" date="2020-09" db="EMBL/GenBank/DDBJ databases">
        <authorList>
            <person name="Sun Q."/>
            <person name="Ohkuma M."/>
        </authorList>
    </citation>
    <scope>NUCLEOTIDE SEQUENCE</scope>
    <source>
        <strain evidence="1">JCM 14371</strain>
    </source>
</reference>
<evidence type="ECO:0000313" key="2">
    <source>
        <dbReference type="Proteomes" id="UP000635726"/>
    </source>
</evidence>
<evidence type="ECO:0000313" key="1">
    <source>
        <dbReference type="EMBL" id="GGJ87307.1"/>
    </source>
</evidence>
<keyword evidence="2" id="KW-1185">Reference proteome</keyword>
<accession>A0A917UV04</accession>
<proteinExistence type="predicted"/>
<evidence type="ECO:0008006" key="3">
    <source>
        <dbReference type="Google" id="ProtNLM"/>
    </source>
</evidence>
<dbReference type="InterPro" id="IPR011989">
    <property type="entry name" value="ARM-like"/>
</dbReference>
<dbReference type="Gene3D" id="1.25.10.10">
    <property type="entry name" value="Leucine-rich Repeat Variant"/>
    <property type="match status" value="2"/>
</dbReference>
<reference evidence="1" key="1">
    <citation type="journal article" date="2014" name="Int. J. Syst. Evol. Microbiol.">
        <title>Complete genome sequence of Corynebacterium casei LMG S-19264T (=DSM 44701T), isolated from a smear-ripened cheese.</title>
        <authorList>
            <consortium name="US DOE Joint Genome Institute (JGI-PGF)"/>
            <person name="Walter F."/>
            <person name="Albersmeier A."/>
            <person name="Kalinowski J."/>
            <person name="Ruckert C."/>
        </authorList>
    </citation>
    <scope>NUCLEOTIDE SEQUENCE</scope>
    <source>
        <strain evidence="1">JCM 14371</strain>
    </source>
</reference>
<name>A0A917UV04_9DEIO</name>
<protein>
    <recommendedName>
        <fullName evidence="3">PBS lyase</fullName>
    </recommendedName>
</protein>
<dbReference type="Pfam" id="PF13646">
    <property type="entry name" value="HEAT_2"/>
    <property type="match status" value="1"/>
</dbReference>
<dbReference type="EMBL" id="BMOE01000017">
    <property type="protein sequence ID" value="GGJ87307.1"/>
    <property type="molecule type" value="Genomic_DNA"/>
</dbReference>
<dbReference type="SUPFAM" id="SSF48371">
    <property type="entry name" value="ARM repeat"/>
    <property type="match status" value="1"/>
</dbReference>
<gene>
    <name evidence="1" type="ORF">GCM10008939_34190</name>
</gene>
<comment type="caution">
    <text evidence="1">The sequence shown here is derived from an EMBL/GenBank/DDBJ whole genome shotgun (WGS) entry which is preliminary data.</text>
</comment>
<dbReference type="InterPro" id="IPR016024">
    <property type="entry name" value="ARM-type_fold"/>
</dbReference>